<dbReference type="PANTHER" id="PTHR10314">
    <property type="entry name" value="CYSTATHIONINE BETA-SYNTHASE"/>
    <property type="match status" value="1"/>
</dbReference>
<dbReference type="SUPFAM" id="SSF53686">
    <property type="entry name" value="Tryptophan synthase beta subunit-like PLP-dependent enzymes"/>
    <property type="match status" value="1"/>
</dbReference>
<evidence type="ECO:0000313" key="8">
    <source>
        <dbReference type="Proteomes" id="UP000182272"/>
    </source>
</evidence>
<evidence type="ECO:0000259" key="6">
    <source>
        <dbReference type="Pfam" id="PF00291"/>
    </source>
</evidence>
<dbReference type="GO" id="GO:0004124">
    <property type="term" value="F:cysteine synthase activity"/>
    <property type="evidence" value="ECO:0007669"/>
    <property type="project" value="UniProtKB-EC"/>
</dbReference>
<dbReference type="InterPro" id="IPR050214">
    <property type="entry name" value="Cys_Synth/Cystath_Beta-Synth"/>
</dbReference>
<sequence length="319" mass="35176">MKLIDIGNTPFLELFALAGSGNRFFSKCEFMNPTGSHKDRTYLSIVGELEFSEIIRPGMTLVDCSTGNGGAALAWIGREKGYQIKIFMPEGMTRERKEQIVSFGAEIIETPKDEFLSGAVSKAREYVAGEGGGNTFFLDQASNLLNKKAWLACGEEIVVSLQMQAVVPDFFICAIGTGGTFSGIAEVLKREYPSIRTIGIEVDSSAPLYASRQCLDFRHRPHNLMGLGAGVLSENTIPELVDEVRLASGPASWERMKRFILESGLQIGPTCGSNLLICEEVGLQFSNKNIVTLFFDSSWKYESRWDGVYPEYQEVNDAT</sequence>
<dbReference type="EC" id="2.5.1.47" evidence="3"/>
<comment type="pathway">
    <text evidence="2">Amino-acid biosynthesis; L-cysteine biosynthesis; L-cysteine from L-serine: step 2/2.</text>
</comment>
<proteinExistence type="predicted"/>
<dbReference type="Proteomes" id="UP000182272">
    <property type="component" value="Chromosome I"/>
</dbReference>
<gene>
    <name evidence="7" type="ORF">SAMN05216581_3612</name>
</gene>
<name>A0A1H6P1B9_9PSED</name>
<dbReference type="InterPro" id="IPR036052">
    <property type="entry name" value="TrpB-like_PALP_sf"/>
</dbReference>
<evidence type="ECO:0000256" key="4">
    <source>
        <dbReference type="ARBA" id="ARBA00022898"/>
    </source>
</evidence>
<dbReference type="OrthoDB" id="9778118at2"/>
<keyword evidence="4" id="KW-0663">Pyridoxal phosphate</keyword>
<dbReference type="RefSeq" id="WP_010445434.1">
    <property type="nucleotide sequence ID" value="NZ_CP087202.1"/>
</dbReference>
<dbReference type="Gene3D" id="3.40.50.1100">
    <property type="match status" value="2"/>
</dbReference>
<evidence type="ECO:0000256" key="1">
    <source>
        <dbReference type="ARBA" id="ARBA00001933"/>
    </source>
</evidence>
<dbReference type="Pfam" id="PF00291">
    <property type="entry name" value="PALP"/>
    <property type="match status" value="1"/>
</dbReference>
<dbReference type="CDD" id="cd01561">
    <property type="entry name" value="CBS_like"/>
    <property type="match status" value="1"/>
</dbReference>
<comment type="cofactor">
    <cofactor evidence="1">
        <name>pyridoxal 5'-phosphate</name>
        <dbReference type="ChEBI" id="CHEBI:597326"/>
    </cofactor>
</comment>
<accession>A0A1H6P1B9</accession>
<reference evidence="7 8" key="1">
    <citation type="submission" date="2016-10" db="EMBL/GenBank/DDBJ databases">
        <authorList>
            <person name="de Groot N.N."/>
        </authorList>
    </citation>
    <scope>NUCLEOTIDE SEQUENCE [LARGE SCALE GENOMIC DNA]</scope>
    <source>
        <strain evidence="7 8">LMG 2158</strain>
    </source>
</reference>
<evidence type="ECO:0000256" key="5">
    <source>
        <dbReference type="ARBA" id="ARBA00047931"/>
    </source>
</evidence>
<evidence type="ECO:0000256" key="3">
    <source>
        <dbReference type="ARBA" id="ARBA00012681"/>
    </source>
</evidence>
<dbReference type="AlphaFoldDB" id="A0A1H6P1B9"/>
<comment type="catalytic activity">
    <reaction evidence="5">
        <text>O-acetyl-L-serine + hydrogen sulfide = L-cysteine + acetate</text>
        <dbReference type="Rhea" id="RHEA:14829"/>
        <dbReference type="ChEBI" id="CHEBI:29919"/>
        <dbReference type="ChEBI" id="CHEBI:30089"/>
        <dbReference type="ChEBI" id="CHEBI:35235"/>
        <dbReference type="ChEBI" id="CHEBI:58340"/>
        <dbReference type="EC" id="2.5.1.47"/>
    </reaction>
</comment>
<protein>
    <recommendedName>
        <fullName evidence="3">cysteine synthase</fullName>
        <ecNumber evidence="3">2.5.1.47</ecNumber>
    </recommendedName>
</protein>
<organism evidence="7 8">
    <name type="scientific">Pseudomonas asplenii</name>
    <dbReference type="NCBI Taxonomy" id="53407"/>
    <lineage>
        <taxon>Bacteria</taxon>
        <taxon>Pseudomonadati</taxon>
        <taxon>Pseudomonadota</taxon>
        <taxon>Gammaproteobacteria</taxon>
        <taxon>Pseudomonadales</taxon>
        <taxon>Pseudomonadaceae</taxon>
        <taxon>Pseudomonas</taxon>
    </lineage>
</organism>
<dbReference type="InterPro" id="IPR001926">
    <property type="entry name" value="TrpB-like_PALP"/>
</dbReference>
<evidence type="ECO:0000313" key="7">
    <source>
        <dbReference type="EMBL" id="SEI18304.1"/>
    </source>
</evidence>
<dbReference type="EMBL" id="LT629972">
    <property type="protein sequence ID" value="SEI18304.1"/>
    <property type="molecule type" value="Genomic_DNA"/>
</dbReference>
<evidence type="ECO:0000256" key="2">
    <source>
        <dbReference type="ARBA" id="ARBA00004962"/>
    </source>
</evidence>
<feature type="domain" description="Tryptophan synthase beta chain-like PALP" evidence="6">
    <location>
        <begin position="5"/>
        <end position="294"/>
    </location>
</feature>